<organism evidence="7 8">
    <name type="scientific">Danaus plexippus plexippus</name>
    <dbReference type="NCBI Taxonomy" id="278856"/>
    <lineage>
        <taxon>Eukaryota</taxon>
        <taxon>Metazoa</taxon>
        <taxon>Ecdysozoa</taxon>
        <taxon>Arthropoda</taxon>
        <taxon>Hexapoda</taxon>
        <taxon>Insecta</taxon>
        <taxon>Pterygota</taxon>
        <taxon>Neoptera</taxon>
        <taxon>Endopterygota</taxon>
        <taxon>Lepidoptera</taxon>
        <taxon>Glossata</taxon>
        <taxon>Ditrysia</taxon>
        <taxon>Papilionoidea</taxon>
        <taxon>Nymphalidae</taxon>
        <taxon>Danainae</taxon>
        <taxon>Danaini</taxon>
        <taxon>Danaina</taxon>
        <taxon>Danaus</taxon>
        <taxon>Danaus</taxon>
    </lineage>
</organism>
<evidence type="ECO:0000256" key="1">
    <source>
        <dbReference type="ARBA" id="ARBA00022723"/>
    </source>
</evidence>
<dbReference type="SUPFAM" id="SSF57667">
    <property type="entry name" value="beta-beta-alpha zinc fingers"/>
    <property type="match status" value="2"/>
</dbReference>
<keyword evidence="4" id="KW-0862">Zinc</keyword>
<evidence type="ECO:0000313" key="8">
    <source>
        <dbReference type="Proteomes" id="UP000007151"/>
    </source>
</evidence>
<dbReference type="PANTHER" id="PTHR24379">
    <property type="entry name" value="KRAB AND ZINC FINGER DOMAIN-CONTAINING"/>
    <property type="match status" value="1"/>
</dbReference>
<evidence type="ECO:0000256" key="2">
    <source>
        <dbReference type="ARBA" id="ARBA00022737"/>
    </source>
</evidence>
<dbReference type="InterPro" id="IPR036236">
    <property type="entry name" value="Znf_C2H2_sf"/>
</dbReference>
<evidence type="ECO:0000256" key="3">
    <source>
        <dbReference type="ARBA" id="ARBA00022771"/>
    </source>
</evidence>
<dbReference type="KEGG" id="dpl:KGM_215356"/>
<dbReference type="GO" id="GO:0008270">
    <property type="term" value="F:zinc ion binding"/>
    <property type="evidence" value="ECO:0007669"/>
    <property type="project" value="UniProtKB-KW"/>
</dbReference>
<dbReference type="SMART" id="SM00355">
    <property type="entry name" value="ZnF_C2H2"/>
    <property type="match status" value="4"/>
</dbReference>
<keyword evidence="1" id="KW-0479">Metal-binding</keyword>
<feature type="domain" description="C2H2-type" evidence="6">
    <location>
        <begin position="301"/>
        <end position="325"/>
    </location>
</feature>
<keyword evidence="2" id="KW-0677">Repeat</keyword>
<dbReference type="InterPro" id="IPR013087">
    <property type="entry name" value="Znf_C2H2_type"/>
</dbReference>
<dbReference type="EMBL" id="AGBW02009795">
    <property type="protein sequence ID" value="OWR49909.1"/>
    <property type="molecule type" value="Genomic_DNA"/>
</dbReference>
<reference evidence="7 8" key="1">
    <citation type="journal article" date="2011" name="Cell">
        <title>The monarch butterfly genome yields insights into long-distance migration.</title>
        <authorList>
            <person name="Zhan S."/>
            <person name="Merlin C."/>
            <person name="Boore J.L."/>
            <person name="Reppert S.M."/>
        </authorList>
    </citation>
    <scope>NUCLEOTIDE SEQUENCE [LARGE SCALE GENOMIC DNA]</scope>
    <source>
        <strain evidence="7">F-2</strain>
    </source>
</reference>
<dbReference type="InParanoid" id="A0A212F874"/>
<protein>
    <submittedName>
        <fullName evidence="7">Zinc finger protein 850</fullName>
    </submittedName>
</protein>
<dbReference type="Pfam" id="PF00096">
    <property type="entry name" value="zf-C2H2"/>
    <property type="match status" value="2"/>
</dbReference>
<evidence type="ECO:0000259" key="6">
    <source>
        <dbReference type="PROSITE" id="PS50157"/>
    </source>
</evidence>
<dbReference type="eggNOG" id="KOG1721">
    <property type="taxonomic scope" value="Eukaryota"/>
</dbReference>
<gene>
    <name evidence="7" type="ORF">KGM_215356</name>
</gene>
<accession>A0A212F874</accession>
<dbReference type="PROSITE" id="PS00028">
    <property type="entry name" value="ZINC_FINGER_C2H2_1"/>
    <property type="match status" value="3"/>
</dbReference>
<keyword evidence="8" id="KW-1185">Reference proteome</keyword>
<sequence>MALVQCHAAAYVVEIIIYTVSLKAISGKGWRKDMISFCSIALEFIDVLISSHPYIFQVLPDCMICERCIRQLRSTQRFRALVYSAFARPPSECSANRYQLEVGEGFQQLRIKNTVPSKVNLYKKSTRTTIDNLNRKTKSIERKSAFNSNTQIRRMNISCTVCKQRYPMVVPYDGVKKFVCSRCKKNGEPRNICRKCNVILPATMMKDHMELHDRADLRGKSRLFSLPKKSSQITKRDIFERRKYYCTQCDKKFTVAQHLAHHVSTVHKNSLDCLCAVCGKDLRTRDLLDRHMRMHTGQPIYQCDVCMRVFKGKRAFQTHYLTHGK</sequence>
<name>A0A212F874_DANPL</name>
<dbReference type="Proteomes" id="UP000007151">
    <property type="component" value="Unassembled WGS sequence"/>
</dbReference>
<dbReference type="AlphaFoldDB" id="A0A212F874"/>
<feature type="domain" description="C2H2-type" evidence="6">
    <location>
        <begin position="273"/>
        <end position="300"/>
    </location>
</feature>
<keyword evidence="3 5" id="KW-0863">Zinc-finger</keyword>
<comment type="caution">
    <text evidence="7">The sequence shown here is derived from an EMBL/GenBank/DDBJ whole genome shotgun (WGS) entry which is preliminary data.</text>
</comment>
<evidence type="ECO:0000256" key="4">
    <source>
        <dbReference type="ARBA" id="ARBA00022833"/>
    </source>
</evidence>
<evidence type="ECO:0000256" key="5">
    <source>
        <dbReference type="PROSITE-ProRule" id="PRU00042"/>
    </source>
</evidence>
<feature type="domain" description="C2H2-type" evidence="6">
    <location>
        <begin position="244"/>
        <end position="272"/>
    </location>
</feature>
<dbReference type="PANTHER" id="PTHR24379:SF121">
    <property type="entry name" value="C2H2-TYPE DOMAIN-CONTAINING PROTEIN"/>
    <property type="match status" value="1"/>
</dbReference>
<dbReference type="PROSITE" id="PS50157">
    <property type="entry name" value="ZINC_FINGER_C2H2_2"/>
    <property type="match status" value="3"/>
</dbReference>
<dbReference type="Gene3D" id="3.30.160.60">
    <property type="entry name" value="Classic Zinc Finger"/>
    <property type="match status" value="2"/>
</dbReference>
<evidence type="ECO:0000313" key="7">
    <source>
        <dbReference type="EMBL" id="OWR49909.1"/>
    </source>
</evidence>
<proteinExistence type="predicted"/>